<organism evidence="3">
    <name type="scientific">Solibacter usitatus (strain Ellin6076)</name>
    <dbReference type="NCBI Taxonomy" id="234267"/>
    <lineage>
        <taxon>Bacteria</taxon>
        <taxon>Pseudomonadati</taxon>
        <taxon>Acidobacteriota</taxon>
        <taxon>Terriglobia</taxon>
        <taxon>Bryobacterales</taxon>
        <taxon>Solibacteraceae</taxon>
        <taxon>Candidatus Solibacter</taxon>
    </lineage>
</organism>
<feature type="region of interest" description="Disordered" evidence="1">
    <location>
        <begin position="131"/>
        <end position="164"/>
    </location>
</feature>
<dbReference type="InParanoid" id="Q02AP8"/>
<sequence length="164" mass="18207" precursor="true">MSTALLFSLISSATLFAAGSQPLLLKPNLNQPAAELNADLNRFCAITSASLLAAAGDAVRTAEVQQKISLARASQHELEMRARQQEQQRQFALKFNRLVDAVADFAKVYNQGKGSVWPQREADKLRKAMHQIQQLEKSLRDDPKPALAPPEIEIEPSHDEILHR</sequence>
<feature type="compositionally biased region" description="Basic and acidic residues" evidence="1">
    <location>
        <begin position="155"/>
        <end position="164"/>
    </location>
</feature>
<dbReference type="EMBL" id="CP000473">
    <property type="protein sequence ID" value="ABJ81868.1"/>
    <property type="molecule type" value="Genomic_DNA"/>
</dbReference>
<protein>
    <submittedName>
        <fullName evidence="3">Uncharacterized protein</fullName>
    </submittedName>
</protein>
<gene>
    <name evidence="3" type="ordered locus">Acid_0869</name>
</gene>
<evidence type="ECO:0000256" key="1">
    <source>
        <dbReference type="SAM" id="MobiDB-lite"/>
    </source>
</evidence>
<evidence type="ECO:0000256" key="2">
    <source>
        <dbReference type="SAM" id="SignalP"/>
    </source>
</evidence>
<dbReference type="STRING" id="234267.Acid_0869"/>
<accession>Q02AP8</accession>
<dbReference type="AlphaFoldDB" id="Q02AP8"/>
<feature type="signal peptide" evidence="2">
    <location>
        <begin position="1"/>
        <end position="17"/>
    </location>
</feature>
<reference evidence="3" key="1">
    <citation type="submission" date="2006-10" db="EMBL/GenBank/DDBJ databases">
        <title>Complete sequence of Solibacter usitatus Ellin6076.</title>
        <authorList>
            <consortium name="US DOE Joint Genome Institute"/>
            <person name="Copeland A."/>
            <person name="Lucas S."/>
            <person name="Lapidus A."/>
            <person name="Barry K."/>
            <person name="Detter J.C."/>
            <person name="Glavina del Rio T."/>
            <person name="Hammon N."/>
            <person name="Israni S."/>
            <person name="Dalin E."/>
            <person name="Tice H."/>
            <person name="Pitluck S."/>
            <person name="Thompson L.S."/>
            <person name="Brettin T."/>
            <person name="Bruce D."/>
            <person name="Han C."/>
            <person name="Tapia R."/>
            <person name="Gilna P."/>
            <person name="Schmutz J."/>
            <person name="Larimer F."/>
            <person name="Land M."/>
            <person name="Hauser L."/>
            <person name="Kyrpides N."/>
            <person name="Mikhailova N."/>
            <person name="Janssen P.H."/>
            <person name="Kuske C.R."/>
            <person name="Richardson P."/>
        </authorList>
    </citation>
    <scope>NUCLEOTIDE SEQUENCE</scope>
    <source>
        <strain evidence="3">Ellin6076</strain>
    </source>
</reference>
<name>Q02AP8_SOLUE</name>
<dbReference type="HOGENOM" id="CLU_1617931_0_0_0"/>
<feature type="chain" id="PRO_5004163327" evidence="2">
    <location>
        <begin position="18"/>
        <end position="164"/>
    </location>
</feature>
<evidence type="ECO:0000313" key="3">
    <source>
        <dbReference type="EMBL" id="ABJ81868.1"/>
    </source>
</evidence>
<keyword evidence="2" id="KW-0732">Signal</keyword>
<proteinExistence type="predicted"/>
<dbReference type="KEGG" id="sus:Acid_0869"/>